<name>A0A557RNL1_9GAMM</name>
<proteinExistence type="predicted"/>
<evidence type="ECO:0000256" key="1">
    <source>
        <dbReference type="SAM" id="Phobius"/>
    </source>
</evidence>
<dbReference type="RefSeq" id="WP_144347215.1">
    <property type="nucleotide sequence ID" value="NZ_VMKP01000001.1"/>
</dbReference>
<accession>A0A557RNL1</accession>
<evidence type="ECO:0000313" key="2">
    <source>
        <dbReference type="EMBL" id="TVO66712.1"/>
    </source>
</evidence>
<organism evidence="2 3">
    <name type="scientific">Spiribacter aquaticus</name>
    <dbReference type="NCBI Taxonomy" id="1935996"/>
    <lineage>
        <taxon>Bacteria</taxon>
        <taxon>Pseudomonadati</taxon>
        <taxon>Pseudomonadota</taxon>
        <taxon>Gammaproteobacteria</taxon>
        <taxon>Chromatiales</taxon>
        <taxon>Ectothiorhodospiraceae</taxon>
        <taxon>Spiribacter</taxon>
    </lineage>
</organism>
<reference evidence="2 3" key="1">
    <citation type="submission" date="2019-07" db="EMBL/GenBank/DDBJ databases">
        <title>Reclasification of Spiribacter aquaticus.</title>
        <authorList>
            <person name="Leon M.J."/>
            <person name="Sanchez-Porro C."/>
            <person name="Ventosa A."/>
        </authorList>
    </citation>
    <scope>NUCLEOTIDE SEQUENCE [LARGE SCALE GENOMIC DNA]</scope>
    <source>
        <strain evidence="2 3">SP30</strain>
    </source>
</reference>
<sequence length="78" mass="9154">MTLDAVEGQREGFPDDLRKMVERMKERLDGDERRLRRWLWTFYGLSFLPLLSALMVMTWLYWNSLGTITGWLASVVGA</sequence>
<gene>
    <name evidence="2" type="ORF">FPL11_03250</name>
</gene>
<keyword evidence="1" id="KW-0472">Membrane</keyword>
<dbReference type="AlphaFoldDB" id="A0A557RNL1"/>
<dbReference type="EMBL" id="VMKP01000001">
    <property type="protein sequence ID" value="TVO66712.1"/>
    <property type="molecule type" value="Genomic_DNA"/>
</dbReference>
<keyword evidence="3" id="KW-1185">Reference proteome</keyword>
<comment type="caution">
    <text evidence="2">The sequence shown here is derived from an EMBL/GenBank/DDBJ whole genome shotgun (WGS) entry which is preliminary data.</text>
</comment>
<keyword evidence="1" id="KW-1133">Transmembrane helix</keyword>
<feature type="transmembrane region" description="Helical" evidence="1">
    <location>
        <begin position="42"/>
        <end position="62"/>
    </location>
</feature>
<evidence type="ECO:0000313" key="3">
    <source>
        <dbReference type="Proteomes" id="UP000316688"/>
    </source>
</evidence>
<keyword evidence="1" id="KW-0812">Transmembrane</keyword>
<dbReference type="Proteomes" id="UP000316688">
    <property type="component" value="Unassembled WGS sequence"/>
</dbReference>
<protein>
    <submittedName>
        <fullName evidence="2">Uncharacterized protein</fullName>
    </submittedName>
</protein>